<feature type="transmembrane region" description="Helical" evidence="9">
    <location>
        <begin position="96"/>
        <end position="119"/>
    </location>
</feature>
<evidence type="ECO:0000259" key="10">
    <source>
        <dbReference type="Pfam" id="PF00060"/>
    </source>
</evidence>
<dbReference type="KEGG" id="dpx:DAPPUDRAFT_263387"/>
<dbReference type="PANTHER" id="PTHR42643:SF24">
    <property type="entry name" value="IONOTROPIC RECEPTOR 60A"/>
    <property type="match status" value="1"/>
</dbReference>
<dbReference type="FunCoup" id="E9HPN0">
    <property type="interactions" value="63"/>
</dbReference>
<feature type="transmembrane region" description="Helical" evidence="9">
    <location>
        <begin position="140"/>
        <end position="157"/>
    </location>
</feature>
<evidence type="ECO:0000256" key="8">
    <source>
        <dbReference type="ARBA" id="ARBA00023180"/>
    </source>
</evidence>
<dbReference type="Pfam" id="PF00060">
    <property type="entry name" value="Lig_chan"/>
    <property type="match status" value="1"/>
</dbReference>
<dbReference type="HOGENOM" id="CLU_486864_0_0_1"/>
<evidence type="ECO:0000256" key="5">
    <source>
        <dbReference type="ARBA" id="ARBA00022989"/>
    </source>
</evidence>
<dbReference type="FunFam" id="1.10.287.70:FF:000211">
    <property type="entry name" value="Uncharacterized protein"/>
    <property type="match status" value="1"/>
</dbReference>
<evidence type="ECO:0000313" key="11">
    <source>
        <dbReference type="EMBL" id="EFX66288.1"/>
    </source>
</evidence>
<dbReference type="InterPro" id="IPR001320">
    <property type="entry name" value="Iontro_rcpt_C"/>
</dbReference>
<evidence type="ECO:0000313" key="12">
    <source>
        <dbReference type="Proteomes" id="UP000000305"/>
    </source>
</evidence>
<feature type="transmembrane region" description="Helical" evidence="9">
    <location>
        <begin position="177"/>
        <end position="199"/>
    </location>
</feature>
<dbReference type="GO" id="GO:0015276">
    <property type="term" value="F:ligand-gated monoatomic ion channel activity"/>
    <property type="evidence" value="ECO:0007669"/>
    <property type="project" value="InterPro"/>
</dbReference>
<proteinExistence type="inferred from homology"/>
<dbReference type="eggNOG" id="KOG1054">
    <property type="taxonomic scope" value="Eukaryota"/>
</dbReference>
<gene>
    <name evidence="11" type="ORF">DAPPUDRAFT_263387</name>
</gene>
<dbReference type="GO" id="GO:0005886">
    <property type="term" value="C:plasma membrane"/>
    <property type="evidence" value="ECO:0007669"/>
    <property type="project" value="UniProtKB-SubCell"/>
</dbReference>
<reference evidence="11 12" key="1">
    <citation type="journal article" date="2011" name="Science">
        <title>The ecoresponsive genome of Daphnia pulex.</title>
        <authorList>
            <person name="Colbourne J.K."/>
            <person name="Pfrender M.E."/>
            <person name="Gilbert D."/>
            <person name="Thomas W.K."/>
            <person name="Tucker A."/>
            <person name="Oakley T.H."/>
            <person name="Tokishita S."/>
            <person name="Aerts A."/>
            <person name="Arnold G.J."/>
            <person name="Basu M.K."/>
            <person name="Bauer D.J."/>
            <person name="Caceres C.E."/>
            <person name="Carmel L."/>
            <person name="Casola C."/>
            <person name="Choi J.H."/>
            <person name="Detter J.C."/>
            <person name="Dong Q."/>
            <person name="Dusheyko S."/>
            <person name="Eads B.D."/>
            <person name="Frohlich T."/>
            <person name="Geiler-Samerotte K.A."/>
            <person name="Gerlach D."/>
            <person name="Hatcher P."/>
            <person name="Jogdeo S."/>
            <person name="Krijgsveld J."/>
            <person name="Kriventseva E.V."/>
            <person name="Kultz D."/>
            <person name="Laforsch C."/>
            <person name="Lindquist E."/>
            <person name="Lopez J."/>
            <person name="Manak J.R."/>
            <person name="Muller J."/>
            <person name="Pangilinan J."/>
            <person name="Patwardhan R.P."/>
            <person name="Pitluck S."/>
            <person name="Pritham E.J."/>
            <person name="Rechtsteiner A."/>
            <person name="Rho M."/>
            <person name="Rogozin I.B."/>
            <person name="Sakarya O."/>
            <person name="Salamov A."/>
            <person name="Schaack S."/>
            <person name="Shapiro H."/>
            <person name="Shiga Y."/>
            <person name="Skalitzky C."/>
            <person name="Smith Z."/>
            <person name="Souvorov A."/>
            <person name="Sung W."/>
            <person name="Tang Z."/>
            <person name="Tsuchiya D."/>
            <person name="Tu H."/>
            <person name="Vos H."/>
            <person name="Wang M."/>
            <person name="Wolf Y.I."/>
            <person name="Yamagata H."/>
            <person name="Yamada T."/>
            <person name="Ye Y."/>
            <person name="Shaw J.R."/>
            <person name="Andrews J."/>
            <person name="Crease T.J."/>
            <person name="Tang H."/>
            <person name="Lucas S.M."/>
            <person name="Robertson H.M."/>
            <person name="Bork P."/>
            <person name="Koonin E.V."/>
            <person name="Zdobnov E.M."/>
            <person name="Grigoriev I.V."/>
            <person name="Lynch M."/>
            <person name="Boore J.L."/>
        </authorList>
    </citation>
    <scope>NUCLEOTIDE SEQUENCE [LARGE SCALE GENOMIC DNA]</scope>
</reference>
<keyword evidence="8" id="KW-0325">Glycoprotein</keyword>
<comment type="similarity">
    <text evidence="2">Belongs to the glutamate-gated ion channel (TC 1.A.10.1) family.</text>
</comment>
<evidence type="ECO:0000256" key="7">
    <source>
        <dbReference type="ARBA" id="ARBA00023170"/>
    </source>
</evidence>
<evidence type="ECO:0000256" key="1">
    <source>
        <dbReference type="ARBA" id="ARBA00004651"/>
    </source>
</evidence>
<protein>
    <recommendedName>
        <fullName evidence="10">Ionotropic glutamate receptor C-terminal domain-containing protein</fullName>
    </recommendedName>
</protein>
<evidence type="ECO:0000256" key="9">
    <source>
        <dbReference type="SAM" id="Phobius"/>
    </source>
</evidence>
<dbReference type="SUPFAM" id="SSF53850">
    <property type="entry name" value="Periplasmic binding protein-like II"/>
    <property type="match status" value="1"/>
</dbReference>
<evidence type="ECO:0000256" key="6">
    <source>
        <dbReference type="ARBA" id="ARBA00023136"/>
    </source>
</evidence>
<dbReference type="PANTHER" id="PTHR42643">
    <property type="entry name" value="IONOTROPIC RECEPTOR 20A-RELATED"/>
    <property type="match status" value="1"/>
</dbReference>
<dbReference type="Gene3D" id="1.10.287.70">
    <property type="match status" value="1"/>
</dbReference>
<keyword evidence="3" id="KW-1003">Cell membrane</keyword>
<keyword evidence="7" id="KW-0675">Receptor</keyword>
<dbReference type="PhylomeDB" id="E9HPN0"/>
<dbReference type="GO" id="GO:0050906">
    <property type="term" value="P:detection of stimulus involved in sensory perception"/>
    <property type="evidence" value="ECO:0007669"/>
    <property type="project" value="UniProtKB-ARBA"/>
</dbReference>
<evidence type="ECO:0000256" key="4">
    <source>
        <dbReference type="ARBA" id="ARBA00022692"/>
    </source>
</evidence>
<keyword evidence="5 9" id="KW-1133">Transmembrane helix</keyword>
<dbReference type="InParanoid" id="E9HPN0"/>
<keyword evidence="12" id="KW-1185">Reference proteome</keyword>
<evidence type="ECO:0000256" key="2">
    <source>
        <dbReference type="ARBA" id="ARBA00008685"/>
    </source>
</evidence>
<keyword evidence="4 9" id="KW-0812">Transmembrane</keyword>
<feature type="domain" description="Ionotropic glutamate receptor C-terminal" evidence="10">
    <location>
        <begin position="95"/>
        <end position="382"/>
    </location>
</feature>
<dbReference type="AlphaFoldDB" id="E9HPN0"/>
<dbReference type="Proteomes" id="UP000000305">
    <property type="component" value="Unassembled WGS sequence"/>
</dbReference>
<dbReference type="InterPro" id="IPR052192">
    <property type="entry name" value="Insect_Ionotropic_Sensory_Rcpt"/>
</dbReference>
<evidence type="ECO:0000256" key="3">
    <source>
        <dbReference type="ARBA" id="ARBA00022475"/>
    </source>
</evidence>
<feature type="transmembrane region" description="Helical" evidence="9">
    <location>
        <begin position="371"/>
        <end position="391"/>
    </location>
</feature>
<dbReference type="OrthoDB" id="5984008at2759"/>
<dbReference type="EMBL" id="GL732708">
    <property type="protein sequence ID" value="EFX66288.1"/>
    <property type="molecule type" value="Genomic_DNA"/>
</dbReference>
<name>E9HPN0_DAPPU</name>
<sequence>MNMADGSWSTESSRNYGLNGAHLVFAVYHNPPYDAVIPKPNGSYSHFGTGPIWHSWMSKKLNFTYSYRYAILNQTMAEKYGESGIDLCLRLVEDNVWLLLFITMVAVVIAMSLFSKISLISIKENNSRDQLESKFSKKSMTLTNYASYYLVYVLNIITNQGGNVAVAHFSFRILVGVWILIATVLVNSYSGTVVSYLTVPKMKPPINTFEDLADSKDVGILIREDVVIGLQILGAKSGVFKTLADQARRNPADRILKDQSKIDVRLATGRYAYAFLQTYCKFFVANQLKKDGICRFKVTDPLSFQAGFWSVFLQKDSKITAKMNGGIIQLWESGLLPFWVKGLIPRAPKCFSKTNQRSVMSRQDPIILKDLMSAFFILGIGLGLATFAFLVEKIIYFRSRRTSLVILDEASPIETIFFIDHHLPAIMPFSWDFVNHIPVLGQIKAGVHLCLPNQEEEAKKALEKSNQSTIVAAAAIAGLMLGGAAGSKRAMIKASENISAANNSEGSDLRGVAKILHRPQDPDSWIDGACTVVDEVVPEMNLRGQFVKSSGGSAIQEEDQ</sequence>
<keyword evidence="6 9" id="KW-0472">Membrane</keyword>
<comment type="subcellular location">
    <subcellularLocation>
        <location evidence="1">Cell membrane</location>
        <topology evidence="1">Multi-pass membrane protein</topology>
    </subcellularLocation>
</comment>
<organism evidence="11 12">
    <name type="scientific">Daphnia pulex</name>
    <name type="common">Water flea</name>
    <dbReference type="NCBI Taxonomy" id="6669"/>
    <lineage>
        <taxon>Eukaryota</taxon>
        <taxon>Metazoa</taxon>
        <taxon>Ecdysozoa</taxon>
        <taxon>Arthropoda</taxon>
        <taxon>Crustacea</taxon>
        <taxon>Branchiopoda</taxon>
        <taxon>Diplostraca</taxon>
        <taxon>Cladocera</taxon>
        <taxon>Anomopoda</taxon>
        <taxon>Daphniidae</taxon>
        <taxon>Daphnia</taxon>
    </lineage>
</organism>
<accession>E9HPN0</accession>